<comment type="caution">
    <text evidence="8">The sequence shown here is derived from an EMBL/GenBank/DDBJ whole genome shotgun (WGS) entry which is preliminary data.</text>
</comment>
<evidence type="ECO:0000256" key="3">
    <source>
        <dbReference type="ARBA" id="ARBA00010763"/>
    </source>
</evidence>
<dbReference type="EMBL" id="JBHTJW010000001">
    <property type="protein sequence ID" value="MFD0928326.1"/>
    <property type="molecule type" value="Genomic_DNA"/>
</dbReference>
<evidence type="ECO:0000256" key="6">
    <source>
        <dbReference type="RuleBase" id="RU365090"/>
    </source>
</evidence>
<dbReference type="InterPro" id="IPR005110">
    <property type="entry name" value="MoeA_linker/N"/>
</dbReference>
<keyword evidence="6" id="KW-0500">Molybdenum</keyword>
<dbReference type="PANTHER" id="PTHR10192:SF5">
    <property type="entry name" value="GEPHYRIN"/>
    <property type="match status" value="1"/>
</dbReference>
<gene>
    <name evidence="8" type="primary">glp</name>
    <name evidence="8" type="ORF">ACFQ1T_00905</name>
</gene>
<sequence length="422" mass="45365">MNQTPDLLRQLAHDPAGAEDYDPNAMSVSQARQYIQQFLTPVQQTERLSIKQALGRVLASPIASTLNVPGHNNSAMDGFAFRLAEASQPLRIVGTAFAGKPFNGTIPEGGCIKIMTGAVIPADADTVVMQEHATVTGEHVSIQKLPEKGANIRLLGEDIAIGQTVLATGHTLRPADMGLLASLGVAEIEVYRRLKVAFFTTGDELVSVGQPLQAGQIYDSNRYSLWGMLQALGTEVEDLGNIADNPQALEHTLLQAAARFDVVITSGGVSVGEADFMKQLLATHGQVLFWKINMKPGRPLAYGKLGQAHYFGLPGNPVATMVTFYQFVQTALKTLMGSHERVQPSFKVECVSPIKKAAGRTEFQRGILFKDGTDWKVKTTGEQGSGILSSMSQANCFILLDEASGPLPAGSWVEVQPFTGIF</sequence>
<evidence type="ECO:0000313" key="8">
    <source>
        <dbReference type="EMBL" id="MFD0928326.1"/>
    </source>
</evidence>
<dbReference type="CDD" id="cd00887">
    <property type="entry name" value="MoeA"/>
    <property type="match status" value="1"/>
</dbReference>
<proteinExistence type="inferred from homology"/>
<dbReference type="Gene3D" id="3.90.105.10">
    <property type="entry name" value="Molybdopterin biosynthesis moea protein, domain 2"/>
    <property type="match status" value="1"/>
</dbReference>
<evidence type="ECO:0000256" key="1">
    <source>
        <dbReference type="ARBA" id="ARBA00002901"/>
    </source>
</evidence>
<dbReference type="Gene3D" id="2.40.340.10">
    <property type="entry name" value="MoeA, C-terminal, domain IV"/>
    <property type="match status" value="1"/>
</dbReference>
<name>A0ABW3GCJ2_9PROT</name>
<dbReference type="Proteomes" id="UP001597106">
    <property type="component" value="Unassembled WGS sequence"/>
</dbReference>
<dbReference type="NCBIfam" id="TIGR00177">
    <property type="entry name" value="molyb_syn"/>
    <property type="match status" value="1"/>
</dbReference>
<evidence type="ECO:0000313" key="9">
    <source>
        <dbReference type="Proteomes" id="UP001597106"/>
    </source>
</evidence>
<dbReference type="SUPFAM" id="SSF53218">
    <property type="entry name" value="Molybdenum cofactor biosynthesis proteins"/>
    <property type="match status" value="1"/>
</dbReference>
<dbReference type="Gene3D" id="2.170.190.11">
    <property type="entry name" value="Molybdopterin biosynthesis moea protein, domain 3"/>
    <property type="match status" value="1"/>
</dbReference>
<evidence type="ECO:0000256" key="4">
    <source>
        <dbReference type="ARBA" id="ARBA00023150"/>
    </source>
</evidence>
<comment type="catalytic activity">
    <reaction evidence="5">
        <text>adenylyl-molybdopterin + molybdate = Mo-molybdopterin + AMP + H(+)</text>
        <dbReference type="Rhea" id="RHEA:35047"/>
        <dbReference type="ChEBI" id="CHEBI:15378"/>
        <dbReference type="ChEBI" id="CHEBI:36264"/>
        <dbReference type="ChEBI" id="CHEBI:62727"/>
        <dbReference type="ChEBI" id="CHEBI:71302"/>
        <dbReference type="ChEBI" id="CHEBI:456215"/>
        <dbReference type="EC" id="2.10.1.1"/>
    </reaction>
</comment>
<dbReference type="InterPro" id="IPR036135">
    <property type="entry name" value="MoeA_linker/N_sf"/>
</dbReference>
<accession>A0ABW3GCJ2</accession>
<evidence type="ECO:0000256" key="5">
    <source>
        <dbReference type="ARBA" id="ARBA00047317"/>
    </source>
</evidence>
<dbReference type="NCBIfam" id="NF045515">
    <property type="entry name" value="Glp_gephyrin"/>
    <property type="match status" value="1"/>
</dbReference>
<dbReference type="InterPro" id="IPR005111">
    <property type="entry name" value="MoeA_C_domain_IV"/>
</dbReference>
<reference evidence="9" key="1">
    <citation type="journal article" date="2019" name="Int. J. Syst. Evol. Microbiol.">
        <title>The Global Catalogue of Microorganisms (GCM) 10K type strain sequencing project: providing services to taxonomists for standard genome sequencing and annotation.</title>
        <authorList>
            <consortium name="The Broad Institute Genomics Platform"/>
            <consortium name="The Broad Institute Genome Sequencing Center for Infectious Disease"/>
            <person name="Wu L."/>
            <person name="Ma J."/>
        </authorList>
    </citation>
    <scope>NUCLEOTIDE SEQUENCE [LARGE SCALE GENOMIC DNA]</scope>
    <source>
        <strain evidence="9">CCUG 59685</strain>
    </source>
</reference>
<dbReference type="InterPro" id="IPR038987">
    <property type="entry name" value="MoeA-like"/>
</dbReference>
<dbReference type="SUPFAM" id="SSF63867">
    <property type="entry name" value="MoeA C-terminal domain-like"/>
    <property type="match status" value="1"/>
</dbReference>
<dbReference type="RefSeq" id="WP_379073420.1">
    <property type="nucleotide sequence ID" value="NZ_JBHTJW010000001.1"/>
</dbReference>
<dbReference type="Pfam" id="PF03454">
    <property type="entry name" value="MoeA_C"/>
    <property type="match status" value="1"/>
</dbReference>
<protein>
    <recommendedName>
        <fullName evidence="6">Molybdopterin molybdenumtransferase</fullName>
        <ecNumber evidence="6">2.10.1.1</ecNumber>
    </recommendedName>
</protein>
<comment type="pathway">
    <text evidence="2 6">Cofactor biosynthesis; molybdopterin biosynthesis.</text>
</comment>
<keyword evidence="6" id="KW-0479">Metal-binding</keyword>
<comment type="similarity">
    <text evidence="3 6">Belongs to the MoeA family.</text>
</comment>
<dbReference type="Gene3D" id="3.40.980.10">
    <property type="entry name" value="MoaB/Mog-like domain"/>
    <property type="match status" value="1"/>
</dbReference>
<dbReference type="InterPro" id="IPR001453">
    <property type="entry name" value="MoaB/Mog_dom"/>
</dbReference>
<dbReference type="InterPro" id="IPR036688">
    <property type="entry name" value="MoeA_C_domain_IV_sf"/>
</dbReference>
<dbReference type="Pfam" id="PF03453">
    <property type="entry name" value="MoeA_N"/>
    <property type="match status" value="1"/>
</dbReference>
<keyword evidence="6" id="KW-0460">Magnesium</keyword>
<dbReference type="SMART" id="SM00852">
    <property type="entry name" value="MoCF_biosynth"/>
    <property type="match status" value="1"/>
</dbReference>
<keyword evidence="6" id="KW-0808">Transferase</keyword>
<keyword evidence="4 6" id="KW-0501">Molybdenum cofactor biosynthesis</keyword>
<dbReference type="InterPro" id="IPR036425">
    <property type="entry name" value="MoaB/Mog-like_dom_sf"/>
</dbReference>
<evidence type="ECO:0000256" key="2">
    <source>
        <dbReference type="ARBA" id="ARBA00005046"/>
    </source>
</evidence>
<evidence type="ECO:0000259" key="7">
    <source>
        <dbReference type="SMART" id="SM00852"/>
    </source>
</evidence>
<dbReference type="EC" id="2.10.1.1" evidence="6"/>
<feature type="domain" description="MoaB/Mog" evidence="7">
    <location>
        <begin position="197"/>
        <end position="334"/>
    </location>
</feature>
<dbReference type="SUPFAM" id="SSF63882">
    <property type="entry name" value="MoeA N-terminal region -like"/>
    <property type="match status" value="1"/>
</dbReference>
<keyword evidence="9" id="KW-1185">Reference proteome</keyword>
<comment type="function">
    <text evidence="1 6">Catalyzes the insertion of molybdate into adenylated molybdopterin with the concomitant release of AMP.</text>
</comment>
<organism evidence="8 9">
    <name type="scientific">Methylophilus glucosoxydans</name>
    <dbReference type="NCBI Taxonomy" id="752553"/>
    <lineage>
        <taxon>Bacteria</taxon>
        <taxon>Pseudomonadati</taxon>
        <taxon>Pseudomonadota</taxon>
        <taxon>Betaproteobacteria</taxon>
        <taxon>Nitrosomonadales</taxon>
        <taxon>Methylophilaceae</taxon>
        <taxon>Methylophilus</taxon>
    </lineage>
</organism>
<dbReference type="Pfam" id="PF00994">
    <property type="entry name" value="MoCF_biosynth"/>
    <property type="match status" value="1"/>
</dbReference>
<comment type="cofactor">
    <cofactor evidence="6">
        <name>Mg(2+)</name>
        <dbReference type="ChEBI" id="CHEBI:18420"/>
    </cofactor>
</comment>
<dbReference type="PANTHER" id="PTHR10192">
    <property type="entry name" value="MOLYBDOPTERIN BIOSYNTHESIS PROTEIN"/>
    <property type="match status" value="1"/>
</dbReference>